<keyword evidence="1" id="KW-0812">Transmembrane</keyword>
<reference evidence="2 3" key="1">
    <citation type="submission" date="2017-06" db="EMBL/GenBank/DDBJ databases">
        <title>Complete Genome Sequence of the Soil Carbazole-Degrading Bacterium Nocardioides aromaticivorans IC177.</title>
        <authorList>
            <person name="Vejarano F."/>
            <person name="Suzuki-Minakuchi C."/>
            <person name="Ohtsubo Y."/>
            <person name="Tsuda M."/>
            <person name="Okada K."/>
            <person name="Nojiri H."/>
        </authorList>
    </citation>
    <scope>NUCLEOTIDE SEQUENCE [LARGE SCALE GENOMIC DNA]</scope>
    <source>
        <strain evidence="2 3">IC177</strain>
    </source>
</reference>
<dbReference type="EMBL" id="CP022295">
    <property type="protein sequence ID" value="QSR27969.1"/>
    <property type="molecule type" value="Genomic_DNA"/>
</dbReference>
<proteinExistence type="predicted"/>
<evidence type="ECO:0000313" key="3">
    <source>
        <dbReference type="Proteomes" id="UP000662818"/>
    </source>
</evidence>
<organism evidence="2 3">
    <name type="scientific">Nocardioides aromaticivorans</name>
    <dbReference type="NCBI Taxonomy" id="200618"/>
    <lineage>
        <taxon>Bacteria</taxon>
        <taxon>Bacillati</taxon>
        <taxon>Actinomycetota</taxon>
        <taxon>Actinomycetes</taxon>
        <taxon>Propionibacteriales</taxon>
        <taxon>Nocardioidaceae</taxon>
        <taxon>Nocardioides</taxon>
    </lineage>
</organism>
<evidence type="ECO:0000313" key="2">
    <source>
        <dbReference type="EMBL" id="QSR27969.1"/>
    </source>
</evidence>
<gene>
    <name evidence="2" type="ORF">CFH99_20300</name>
</gene>
<keyword evidence="1" id="KW-0472">Membrane</keyword>
<protein>
    <recommendedName>
        <fullName evidence="4">Secreted protein</fullName>
    </recommendedName>
</protein>
<evidence type="ECO:0008006" key="4">
    <source>
        <dbReference type="Google" id="ProtNLM"/>
    </source>
</evidence>
<dbReference type="RefSeq" id="WP_207006737.1">
    <property type="nucleotide sequence ID" value="NZ_CP022295.1"/>
</dbReference>
<keyword evidence="3" id="KW-1185">Reference proteome</keyword>
<name>A0ABX7PQ82_9ACTN</name>
<sequence>MGKSLLGKLGGIGIAIIVAIVFYVVRDKGEEKIEQAKAPDVGDCVYFEKDGLNDEAKDATCGDAKSSHKVVGDDGSCGTNETTYKVTKGVGSDDELVSLCLVLDAKKGDCFDINEEAKVVCADTKGQPSSLKVVSVAKAGGKCANPAQPLEYEKRNTLLCLAPNA</sequence>
<accession>A0ABX7PQ82</accession>
<evidence type="ECO:0000256" key="1">
    <source>
        <dbReference type="SAM" id="Phobius"/>
    </source>
</evidence>
<keyword evidence="1" id="KW-1133">Transmembrane helix</keyword>
<feature type="transmembrane region" description="Helical" evidence="1">
    <location>
        <begin position="6"/>
        <end position="25"/>
    </location>
</feature>
<dbReference type="Proteomes" id="UP000662818">
    <property type="component" value="Chromosome"/>
</dbReference>